<dbReference type="OrthoDB" id="5938796at2759"/>
<evidence type="ECO:0000256" key="1">
    <source>
        <dbReference type="SAM" id="Phobius"/>
    </source>
</evidence>
<dbReference type="EMBL" id="JYDO01000022">
    <property type="protein sequence ID" value="KRZ77073.1"/>
    <property type="molecule type" value="Genomic_DNA"/>
</dbReference>
<keyword evidence="1" id="KW-1133">Transmembrane helix</keyword>
<proteinExistence type="predicted"/>
<dbReference type="Proteomes" id="UP000054843">
    <property type="component" value="Unassembled WGS sequence"/>
</dbReference>
<reference evidence="2 3" key="1">
    <citation type="submission" date="2015-01" db="EMBL/GenBank/DDBJ databases">
        <title>Evolution of Trichinella species and genotypes.</title>
        <authorList>
            <person name="Korhonen P.K."/>
            <person name="Edoardo P."/>
            <person name="Giuseppe L.R."/>
            <person name="Gasser R.B."/>
        </authorList>
    </citation>
    <scope>NUCLEOTIDE SEQUENCE [LARGE SCALE GENOMIC DNA]</scope>
    <source>
        <strain evidence="2">ISS1980</strain>
    </source>
</reference>
<evidence type="ECO:0000313" key="3">
    <source>
        <dbReference type="Proteomes" id="UP000054843"/>
    </source>
</evidence>
<keyword evidence="1" id="KW-0812">Transmembrane</keyword>
<organism evidence="2 3">
    <name type="scientific">Trichinella papuae</name>
    <dbReference type="NCBI Taxonomy" id="268474"/>
    <lineage>
        <taxon>Eukaryota</taxon>
        <taxon>Metazoa</taxon>
        <taxon>Ecdysozoa</taxon>
        <taxon>Nematoda</taxon>
        <taxon>Enoplea</taxon>
        <taxon>Dorylaimia</taxon>
        <taxon>Trichinellida</taxon>
        <taxon>Trichinellidae</taxon>
        <taxon>Trichinella</taxon>
    </lineage>
</organism>
<accession>A0A0V1MZ82</accession>
<sequence>MTAWNVKRSDVPLSDHCSWIKTPTTIIFKNIFSIGDVIKIDYCMILIYMITYGFLVISVEN</sequence>
<keyword evidence="1" id="KW-0472">Membrane</keyword>
<keyword evidence="3" id="KW-1185">Reference proteome</keyword>
<dbReference type="AlphaFoldDB" id="A0A0V1MZ82"/>
<protein>
    <submittedName>
        <fullName evidence="2">Uncharacterized protein</fullName>
    </submittedName>
</protein>
<evidence type="ECO:0000313" key="2">
    <source>
        <dbReference type="EMBL" id="KRZ77073.1"/>
    </source>
</evidence>
<feature type="transmembrane region" description="Helical" evidence="1">
    <location>
        <begin position="40"/>
        <end position="59"/>
    </location>
</feature>
<gene>
    <name evidence="2" type="ORF">T10_12082</name>
</gene>
<comment type="caution">
    <text evidence="2">The sequence shown here is derived from an EMBL/GenBank/DDBJ whole genome shotgun (WGS) entry which is preliminary data.</text>
</comment>
<name>A0A0V1MZ82_9BILA</name>